<dbReference type="EMBL" id="JAKLTQ010000033">
    <property type="protein sequence ID" value="MCG2624871.1"/>
    <property type="molecule type" value="Genomic_DNA"/>
</dbReference>
<organism evidence="2 3">
    <name type="scientific">Arthrobacter hankyongi</name>
    <dbReference type="NCBI Taxonomy" id="2904801"/>
    <lineage>
        <taxon>Bacteria</taxon>
        <taxon>Bacillati</taxon>
        <taxon>Actinomycetota</taxon>
        <taxon>Actinomycetes</taxon>
        <taxon>Micrococcales</taxon>
        <taxon>Micrococcaceae</taxon>
        <taxon>Arthrobacter</taxon>
    </lineage>
</organism>
<sequence>MKSSVTWRLLTMIAGVLLALTAGIGTAAAAELDAAARSGISLSVSGKGSYTVWGSGYVAKTVHVWVVNTDTDRAVSERTLRTKGGSFSFSGSGLKCDARYRAVSFSKQDGWNESSKVHVKC</sequence>
<evidence type="ECO:0000313" key="3">
    <source>
        <dbReference type="Proteomes" id="UP001165368"/>
    </source>
</evidence>
<name>A0ABS9LDU3_9MICC</name>
<evidence type="ECO:0000313" key="2">
    <source>
        <dbReference type="EMBL" id="MCG2624871.1"/>
    </source>
</evidence>
<dbReference type="Proteomes" id="UP001165368">
    <property type="component" value="Unassembled WGS sequence"/>
</dbReference>
<protein>
    <submittedName>
        <fullName evidence="2">Uncharacterized protein</fullName>
    </submittedName>
</protein>
<reference evidence="2" key="1">
    <citation type="submission" date="2022-01" db="EMBL/GenBank/DDBJ databases">
        <authorList>
            <person name="Jo J.-H."/>
            <person name="Im W.-T."/>
        </authorList>
    </citation>
    <scope>NUCLEOTIDE SEQUENCE</scope>
    <source>
        <strain evidence="2">I2-34</strain>
    </source>
</reference>
<feature type="chain" id="PRO_5046821200" evidence="1">
    <location>
        <begin position="30"/>
        <end position="121"/>
    </location>
</feature>
<accession>A0ABS9LDU3</accession>
<gene>
    <name evidence="2" type="ORF">LVY72_23555</name>
</gene>
<keyword evidence="3" id="KW-1185">Reference proteome</keyword>
<feature type="signal peptide" evidence="1">
    <location>
        <begin position="1"/>
        <end position="29"/>
    </location>
</feature>
<dbReference type="RefSeq" id="WP_237827327.1">
    <property type="nucleotide sequence ID" value="NZ_JAKLTQ010000033.1"/>
</dbReference>
<comment type="caution">
    <text evidence="2">The sequence shown here is derived from an EMBL/GenBank/DDBJ whole genome shotgun (WGS) entry which is preliminary data.</text>
</comment>
<proteinExistence type="predicted"/>
<keyword evidence="1" id="KW-0732">Signal</keyword>
<evidence type="ECO:0000256" key="1">
    <source>
        <dbReference type="SAM" id="SignalP"/>
    </source>
</evidence>